<dbReference type="GO" id="GO:0030687">
    <property type="term" value="C:preribosome, large subunit precursor"/>
    <property type="evidence" value="ECO:0007669"/>
    <property type="project" value="TreeGrafter"/>
</dbReference>
<gene>
    <name evidence="3" type="ORF">CYY_001276</name>
</gene>
<evidence type="ECO:0000313" key="3">
    <source>
        <dbReference type="EMBL" id="KAF2077427.1"/>
    </source>
</evidence>
<protein>
    <recommendedName>
        <fullName evidence="5">Rrp15p-domain-containing protein</fullName>
    </recommendedName>
</protein>
<dbReference type="EMBL" id="AJWJ01000029">
    <property type="protein sequence ID" value="KAF2077427.1"/>
    <property type="molecule type" value="Genomic_DNA"/>
</dbReference>
<evidence type="ECO:0008006" key="5">
    <source>
        <dbReference type="Google" id="ProtNLM"/>
    </source>
</evidence>
<evidence type="ECO:0000256" key="2">
    <source>
        <dbReference type="SAM" id="MobiDB-lite"/>
    </source>
</evidence>
<sequence>MEKQLPVVSFESKGDSKKYRDKKRKERKIKKEKGIKVAKIVKKEYNSDSEHEDDSDSDVEQEQPQPIKKTKPTPSTSVKVDDFSSKLGSILGQNNNKSKAAPILRKSSKLTDEQFKRQKDLKKANKEKQLENHLLTSKDYKPIETLLTPEERELSKIAKKGVIKLFNAVTQHQSTGLAASVDEKSKNVSKNQFLDTLKNSRVKSEHDDEDDDDEEGGQDFLNDDYLINNQDDE</sequence>
<dbReference type="Proteomes" id="UP000695562">
    <property type="component" value="Unassembled WGS sequence"/>
</dbReference>
<reference evidence="3" key="1">
    <citation type="submission" date="2020-01" db="EMBL/GenBank/DDBJ databases">
        <title>Development of genomics and gene disruption for Polysphondylium violaceum indicates a role for the polyketide synthase stlB in stalk morphogenesis.</title>
        <authorList>
            <person name="Narita B."/>
            <person name="Kawabe Y."/>
            <person name="Kin K."/>
            <person name="Saito T."/>
            <person name="Gibbs R."/>
            <person name="Kuspa A."/>
            <person name="Muzny D."/>
            <person name="Queller D."/>
            <person name="Richards S."/>
            <person name="Strassman J."/>
            <person name="Sucgang R."/>
            <person name="Worley K."/>
            <person name="Schaap P."/>
        </authorList>
    </citation>
    <scope>NUCLEOTIDE SEQUENCE</scope>
    <source>
        <strain evidence="3">QSvi11</strain>
    </source>
</reference>
<dbReference type="InterPro" id="IPR012459">
    <property type="entry name" value="Rrp15"/>
</dbReference>
<feature type="region of interest" description="Disordered" evidence="2">
    <location>
        <begin position="174"/>
        <end position="233"/>
    </location>
</feature>
<accession>A0A8J4Q3E6</accession>
<keyword evidence="4" id="KW-1185">Reference proteome</keyword>
<dbReference type="Pfam" id="PF07890">
    <property type="entry name" value="Rrp15p"/>
    <property type="match status" value="1"/>
</dbReference>
<name>A0A8J4Q3E6_9MYCE</name>
<feature type="compositionally biased region" description="Polar residues" evidence="2">
    <location>
        <begin position="188"/>
        <end position="199"/>
    </location>
</feature>
<dbReference type="GO" id="GO:0000460">
    <property type="term" value="P:maturation of 5.8S rRNA"/>
    <property type="evidence" value="ECO:0007669"/>
    <property type="project" value="TreeGrafter"/>
</dbReference>
<evidence type="ECO:0000313" key="4">
    <source>
        <dbReference type="Proteomes" id="UP000695562"/>
    </source>
</evidence>
<feature type="region of interest" description="Disordered" evidence="2">
    <location>
        <begin position="1"/>
        <end position="133"/>
    </location>
</feature>
<comment type="caution">
    <text evidence="3">The sequence shown here is derived from an EMBL/GenBank/DDBJ whole genome shotgun (WGS) entry which is preliminary data.</text>
</comment>
<dbReference type="PANTHER" id="PTHR13245">
    <property type="entry name" value="RRP15-LIKE PROTEIN"/>
    <property type="match status" value="1"/>
</dbReference>
<proteinExistence type="inferred from homology"/>
<dbReference type="OrthoDB" id="20949at2759"/>
<dbReference type="PANTHER" id="PTHR13245:SF14">
    <property type="entry name" value="RRP15-LIKE PROTEIN"/>
    <property type="match status" value="1"/>
</dbReference>
<comment type="similarity">
    <text evidence="1">Belongs to the RRP15 family.</text>
</comment>
<dbReference type="AlphaFoldDB" id="A0A8J4Q3E6"/>
<organism evidence="3 4">
    <name type="scientific">Polysphondylium violaceum</name>
    <dbReference type="NCBI Taxonomy" id="133409"/>
    <lineage>
        <taxon>Eukaryota</taxon>
        <taxon>Amoebozoa</taxon>
        <taxon>Evosea</taxon>
        <taxon>Eumycetozoa</taxon>
        <taxon>Dictyostelia</taxon>
        <taxon>Dictyosteliales</taxon>
        <taxon>Dictyosteliaceae</taxon>
        <taxon>Polysphondylium</taxon>
    </lineage>
</organism>
<feature type="compositionally biased region" description="Basic and acidic residues" evidence="2">
    <location>
        <begin position="109"/>
        <end position="133"/>
    </location>
</feature>
<evidence type="ECO:0000256" key="1">
    <source>
        <dbReference type="ARBA" id="ARBA00007462"/>
    </source>
</evidence>
<feature type="compositionally biased region" description="Acidic residues" evidence="2">
    <location>
        <begin position="207"/>
        <end position="217"/>
    </location>
</feature>
<feature type="compositionally biased region" description="Basic residues" evidence="2">
    <location>
        <begin position="19"/>
        <end position="33"/>
    </location>
</feature>
<feature type="compositionally biased region" description="Acidic residues" evidence="2">
    <location>
        <begin position="50"/>
        <end position="61"/>
    </location>
</feature>
<dbReference type="GO" id="GO:0000470">
    <property type="term" value="P:maturation of LSU-rRNA"/>
    <property type="evidence" value="ECO:0007669"/>
    <property type="project" value="TreeGrafter"/>
</dbReference>